<dbReference type="Pfam" id="PF02637">
    <property type="entry name" value="GatB_Yqey"/>
    <property type="match status" value="1"/>
</dbReference>
<evidence type="ECO:0000256" key="6">
    <source>
        <dbReference type="ARBA" id="ARBA00022917"/>
    </source>
</evidence>
<keyword evidence="5 10" id="KW-0067">ATP-binding</keyword>
<dbReference type="PANTHER" id="PTHR11659">
    <property type="entry name" value="GLUTAMYL-TRNA GLN AMIDOTRANSFERASE SUBUNIT B MITOCHONDRIAL AND PROKARYOTIC PET112-RELATED"/>
    <property type="match status" value="1"/>
</dbReference>
<dbReference type="InterPro" id="IPR017959">
    <property type="entry name" value="Asn/Gln-tRNA_amidoTrfase_suB/E"/>
</dbReference>
<dbReference type="GO" id="GO:0050566">
    <property type="term" value="F:asparaginyl-tRNA synthase (glutamine-hydrolyzing) activity"/>
    <property type="evidence" value="ECO:0007669"/>
    <property type="project" value="RHEA"/>
</dbReference>
<dbReference type="EC" id="6.3.5.-" evidence="10"/>
<dbReference type="Pfam" id="PF02934">
    <property type="entry name" value="GatB_N"/>
    <property type="match status" value="1"/>
</dbReference>
<dbReference type="Gene3D" id="1.10.150.380">
    <property type="entry name" value="GatB domain, N-terminal subdomain"/>
    <property type="match status" value="1"/>
</dbReference>
<dbReference type="InterPro" id="IPR018027">
    <property type="entry name" value="Asn/Gln_amidotransferase"/>
</dbReference>
<dbReference type="HAMAP" id="MF_00121">
    <property type="entry name" value="GatB"/>
    <property type="match status" value="1"/>
</dbReference>
<evidence type="ECO:0000256" key="1">
    <source>
        <dbReference type="ARBA" id="ARBA00005306"/>
    </source>
</evidence>
<dbReference type="InterPro" id="IPR003789">
    <property type="entry name" value="Asn/Gln_tRNA_amidoTrase-B-like"/>
</dbReference>
<name>A0A1C6K2C9_9FIRM</name>
<dbReference type="InterPro" id="IPR004413">
    <property type="entry name" value="GatB"/>
</dbReference>
<dbReference type="InterPro" id="IPR017958">
    <property type="entry name" value="Gln-tRNA_amidoTrfase_suB_CS"/>
</dbReference>
<keyword evidence="3 10" id="KW-0436">Ligase</keyword>
<evidence type="ECO:0000259" key="11">
    <source>
        <dbReference type="SMART" id="SM00845"/>
    </source>
</evidence>
<dbReference type="SUPFAM" id="SSF89095">
    <property type="entry name" value="GatB/YqeY motif"/>
    <property type="match status" value="1"/>
</dbReference>
<dbReference type="AlphaFoldDB" id="A0A1C6K2C9"/>
<dbReference type="GO" id="GO:0005524">
    <property type="term" value="F:ATP binding"/>
    <property type="evidence" value="ECO:0007669"/>
    <property type="project" value="UniProtKB-KW"/>
</dbReference>
<evidence type="ECO:0000256" key="7">
    <source>
        <dbReference type="ARBA" id="ARBA00024799"/>
    </source>
</evidence>
<dbReference type="SUPFAM" id="SSF55931">
    <property type="entry name" value="Glutamine synthetase/guanido kinase"/>
    <property type="match status" value="1"/>
</dbReference>
<comment type="subunit">
    <text evidence="2 10">Heterotrimer of A, B and C subunits.</text>
</comment>
<evidence type="ECO:0000256" key="2">
    <source>
        <dbReference type="ARBA" id="ARBA00011123"/>
    </source>
</evidence>
<comment type="catalytic activity">
    <reaction evidence="9 10">
        <text>L-glutamyl-tRNA(Gln) + L-glutamine + ATP + H2O = L-glutaminyl-tRNA(Gln) + L-glutamate + ADP + phosphate + H(+)</text>
        <dbReference type="Rhea" id="RHEA:17521"/>
        <dbReference type="Rhea" id="RHEA-COMP:9681"/>
        <dbReference type="Rhea" id="RHEA-COMP:9684"/>
        <dbReference type="ChEBI" id="CHEBI:15377"/>
        <dbReference type="ChEBI" id="CHEBI:15378"/>
        <dbReference type="ChEBI" id="CHEBI:29985"/>
        <dbReference type="ChEBI" id="CHEBI:30616"/>
        <dbReference type="ChEBI" id="CHEBI:43474"/>
        <dbReference type="ChEBI" id="CHEBI:58359"/>
        <dbReference type="ChEBI" id="CHEBI:78520"/>
        <dbReference type="ChEBI" id="CHEBI:78521"/>
        <dbReference type="ChEBI" id="CHEBI:456216"/>
    </reaction>
</comment>
<proteinExistence type="inferred from homology"/>
<keyword evidence="12" id="KW-0808">Transferase</keyword>
<evidence type="ECO:0000313" key="12">
    <source>
        <dbReference type="EMBL" id="SCJ88145.1"/>
    </source>
</evidence>
<dbReference type="InterPro" id="IPR006075">
    <property type="entry name" value="Asn/Gln-tRNA_Trfase_suB/E_cat"/>
</dbReference>
<dbReference type="InterPro" id="IPR042114">
    <property type="entry name" value="GatB_C_1"/>
</dbReference>
<gene>
    <name evidence="12" type="primary">gatB_2</name>
    <name evidence="10" type="synonym">gatB</name>
    <name evidence="12" type="ORF">SAMEA3545359_02534</name>
</gene>
<evidence type="ECO:0000256" key="9">
    <source>
        <dbReference type="ARBA" id="ARBA00047913"/>
    </source>
</evidence>
<dbReference type="GO" id="GO:0050567">
    <property type="term" value="F:glutaminyl-tRNA synthase (glutamine-hydrolyzing) activity"/>
    <property type="evidence" value="ECO:0007669"/>
    <property type="project" value="UniProtKB-UniRule"/>
</dbReference>
<evidence type="ECO:0000256" key="4">
    <source>
        <dbReference type="ARBA" id="ARBA00022741"/>
    </source>
</evidence>
<keyword evidence="6 10" id="KW-0648">Protein biosynthesis</keyword>
<accession>A0A1C6K2C9</accession>
<comment type="function">
    <text evidence="7 10">Allows the formation of correctly charged Asn-tRNA(Asn) or Gln-tRNA(Gln) through the transamidation of misacylated Asp-tRNA(Asn) or Glu-tRNA(Gln) in organisms which lack either or both of asparaginyl-tRNA or glutaminyl-tRNA synthetases. The reaction takes place in the presence of glutamine and ATP through an activated phospho-Asp-tRNA(Asn) or phospho-Glu-tRNA(Gln).</text>
</comment>
<evidence type="ECO:0000256" key="10">
    <source>
        <dbReference type="HAMAP-Rule" id="MF_00121"/>
    </source>
</evidence>
<dbReference type="NCBIfam" id="NF004012">
    <property type="entry name" value="PRK05477.1-2"/>
    <property type="match status" value="1"/>
</dbReference>
<dbReference type="PROSITE" id="PS01234">
    <property type="entry name" value="GATB"/>
    <property type="match status" value="1"/>
</dbReference>
<reference evidence="12" key="1">
    <citation type="submission" date="2015-09" db="EMBL/GenBank/DDBJ databases">
        <authorList>
            <consortium name="Pathogen Informatics"/>
        </authorList>
    </citation>
    <scope>NUCLEOTIDE SEQUENCE</scope>
    <source>
        <strain evidence="12">2789STDY5834896</strain>
    </source>
</reference>
<organism evidence="12">
    <name type="scientific">uncultured Anaerotruncus sp</name>
    <dbReference type="NCBI Taxonomy" id="905011"/>
    <lineage>
        <taxon>Bacteria</taxon>
        <taxon>Bacillati</taxon>
        <taxon>Bacillota</taxon>
        <taxon>Clostridia</taxon>
        <taxon>Eubacteriales</taxon>
        <taxon>Oscillospiraceae</taxon>
        <taxon>Anaerotruncus</taxon>
        <taxon>environmental samples</taxon>
    </lineage>
</organism>
<dbReference type="NCBIfam" id="NF004014">
    <property type="entry name" value="PRK05477.1-4"/>
    <property type="match status" value="1"/>
</dbReference>
<comment type="similarity">
    <text evidence="1 10">Belongs to the GatB/GatE family. GatB subfamily.</text>
</comment>
<dbReference type="SMART" id="SM00845">
    <property type="entry name" value="GatB_Yqey"/>
    <property type="match status" value="1"/>
</dbReference>
<feature type="domain" description="Asn/Gln amidotransferase" evidence="11">
    <location>
        <begin position="328"/>
        <end position="473"/>
    </location>
</feature>
<evidence type="ECO:0000256" key="3">
    <source>
        <dbReference type="ARBA" id="ARBA00022598"/>
    </source>
</evidence>
<evidence type="ECO:0000256" key="8">
    <source>
        <dbReference type="ARBA" id="ARBA00047380"/>
    </source>
</evidence>
<dbReference type="GO" id="GO:0006412">
    <property type="term" value="P:translation"/>
    <property type="evidence" value="ECO:0007669"/>
    <property type="project" value="UniProtKB-UniRule"/>
</dbReference>
<evidence type="ECO:0000256" key="5">
    <source>
        <dbReference type="ARBA" id="ARBA00022840"/>
    </source>
</evidence>
<sequence>MDTSYEMVIGLEVHAELKTETKIFCDCPTTFGAAPNTQCCPVCTGLPGSLPVLNQQVVAYAVKAGLALNCEIAGFSKQDRKNYFYPDLPKAYQISQYDLPLCSRGHLDIQTKSGAKRIGITRIHIEEDAGKLIHDPVQGTLLDCNRCGVPLIEIVSEPDIRSAAEAVAYLQKLRSVLLYTGVSDCKMQEGSLRCDVNLSVRPQGQSALGKRAELKNLNSFSFIQKAINYEFCRQVSLLQAGEPVVQETRRFDEKDGKTHSMRRKENANDYRYFPDPDLVPIRVDETWLRQLAAEIPTLPDARRARYQRDFGLTPYDAEQLTADRQVADYFEQAAQLTAYPKLLCNLVLSQILRLLGDGEDSTIPIAPAHLATLCDLLGQKKIGSSTARQLLPRLWKKDGDPVAIIAGEDLWQLTDPAQLAPYVEQVLSADVRSVGDYKRGKSSALQALVGRTMKATGGRGDPAVIAALLRERLAQ</sequence>
<dbReference type="InterPro" id="IPR014746">
    <property type="entry name" value="Gln_synth/guanido_kin_cat_dom"/>
</dbReference>
<comment type="catalytic activity">
    <reaction evidence="8 10">
        <text>L-aspartyl-tRNA(Asn) + L-glutamine + ATP + H2O = L-asparaginyl-tRNA(Asn) + L-glutamate + ADP + phosphate + 2 H(+)</text>
        <dbReference type="Rhea" id="RHEA:14513"/>
        <dbReference type="Rhea" id="RHEA-COMP:9674"/>
        <dbReference type="Rhea" id="RHEA-COMP:9677"/>
        <dbReference type="ChEBI" id="CHEBI:15377"/>
        <dbReference type="ChEBI" id="CHEBI:15378"/>
        <dbReference type="ChEBI" id="CHEBI:29985"/>
        <dbReference type="ChEBI" id="CHEBI:30616"/>
        <dbReference type="ChEBI" id="CHEBI:43474"/>
        <dbReference type="ChEBI" id="CHEBI:58359"/>
        <dbReference type="ChEBI" id="CHEBI:78515"/>
        <dbReference type="ChEBI" id="CHEBI:78516"/>
        <dbReference type="ChEBI" id="CHEBI:456216"/>
    </reaction>
</comment>
<dbReference type="InterPro" id="IPR023168">
    <property type="entry name" value="GatB_Yqey_C_2"/>
</dbReference>
<dbReference type="Gene3D" id="1.10.10.410">
    <property type="match status" value="1"/>
</dbReference>
<protein>
    <recommendedName>
        <fullName evidence="10">Aspartyl/glutamyl-tRNA(Asn/Gln) amidotransferase subunit B</fullName>
        <shortName evidence="10">Asp/Glu-ADT subunit B</shortName>
        <ecNumber evidence="10">6.3.5.-</ecNumber>
    </recommendedName>
</protein>
<keyword evidence="4 10" id="KW-0547">Nucleotide-binding</keyword>
<dbReference type="NCBIfam" id="TIGR00133">
    <property type="entry name" value="gatB"/>
    <property type="match status" value="1"/>
</dbReference>
<dbReference type="GO" id="GO:0016740">
    <property type="term" value="F:transferase activity"/>
    <property type="evidence" value="ECO:0007669"/>
    <property type="project" value="UniProtKB-KW"/>
</dbReference>
<dbReference type="EMBL" id="FMHG01000002">
    <property type="protein sequence ID" value="SCJ88145.1"/>
    <property type="molecule type" value="Genomic_DNA"/>
</dbReference>